<evidence type="ECO:0000313" key="3">
    <source>
        <dbReference type="Proteomes" id="UP000199006"/>
    </source>
</evidence>
<feature type="transmembrane region" description="Helical" evidence="1">
    <location>
        <begin position="12"/>
        <end position="32"/>
    </location>
</feature>
<keyword evidence="1" id="KW-0812">Transmembrane</keyword>
<dbReference type="AlphaFoldDB" id="A0A1I4EV06"/>
<dbReference type="STRING" id="29563.SAMN02983006_00148"/>
<accession>A0A1I4EV06</accession>
<proteinExistence type="predicted"/>
<evidence type="ECO:0000313" key="2">
    <source>
        <dbReference type="EMBL" id="SFL09129.1"/>
    </source>
</evidence>
<organism evidence="2 3">
    <name type="scientific">Halanaerobium salsuginis</name>
    <dbReference type="NCBI Taxonomy" id="29563"/>
    <lineage>
        <taxon>Bacteria</taxon>
        <taxon>Bacillati</taxon>
        <taxon>Bacillota</taxon>
        <taxon>Clostridia</taxon>
        <taxon>Halanaerobiales</taxon>
        <taxon>Halanaerobiaceae</taxon>
        <taxon>Halanaerobium</taxon>
    </lineage>
</organism>
<keyword evidence="3" id="KW-1185">Reference proteome</keyword>
<keyword evidence="1" id="KW-0472">Membrane</keyword>
<keyword evidence="1" id="KW-1133">Transmembrane helix</keyword>
<dbReference type="Proteomes" id="UP000199006">
    <property type="component" value="Unassembled WGS sequence"/>
</dbReference>
<name>A0A1I4EV06_9FIRM</name>
<dbReference type="EMBL" id="FOTI01000001">
    <property type="protein sequence ID" value="SFL09129.1"/>
    <property type="molecule type" value="Genomic_DNA"/>
</dbReference>
<protein>
    <submittedName>
        <fullName evidence="2">Uncharacterized protein</fullName>
    </submittedName>
</protein>
<evidence type="ECO:0000256" key="1">
    <source>
        <dbReference type="SAM" id="Phobius"/>
    </source>
</evidence>
<reference evidence="2 3" key="1">
    <citation type="submission" date="2016-10" db="EMBL/GenBank/DDBJ databases">
        <authorList>
            <person name="de Groot N.N."/>
        </authorList>
    </citation>
    <scope>NUCLEOTIDE SEQUENCE [LARGE SCALE GENOMIC DNA]</scope>
    <source>
        <strain evidence="2 3">ATCC 51327</strain>
    </source>
</reference>
<gene>
    <name evidence="2" type="ORF">SAMN02983006_00148</name>
</gene>
<dbReference type="OrthoDB" id="2112245at2"/>
<dbReference type="RefSeq" id="WP_089858118.1">
    <property type="nucleotide sequence ID" value="NZ_FOTI01000001.1"/>
</dbReference>
<sequence length="245" mass="28250">MKNKVLYKLSGILIILLFVGIVILNLFSPFNITSGKTNKKSEKAGEIIQSRSSNQLDYQDQQVLPQIKSKKEINSNNKNEELQKSKLLIETSKLQNPFYAPQLSEEKKDKSKYINVSKSGGLLVPTTELINKNNDSFFDYKMKYSPDNKLKITANLAKKNITKLKKSKEKIKLVKLPFKLLGIIRNKRRAQIIIAYQGKILIKECGAEIGKFKIKEIKKHEIVSCYNNKKDFIIKLWKDDKNEKK</sequence>